<dbReference type="Proteomes" id="UP000026960">
    <property type="component" value="Chromosome 8"/>
</dbReference>
<keyword evidence="2" id="KW-1185">Reference proteome</keyword>
<evidence type="ECO:0000313" key="1">
    <source>
        <dbReference type="EnsemblPlants" id="OBART08G07010.1"/>
    </source>
</evidence>
<sequence>MIAGLRHSIDTYGRVPLAHSLLTPPTRLRAKMLISSAYSHLVCEKDSKVMNKEASIQLRS</sequence>
<name>A0A0D3GXR3_9ORYZ</name>
<organism evidence="1">
    <name type="scientific">Oryza barthii</name>
    <dbReference type="NCBI Taxonomy" id="65489"/>
    <lineage>
        <taxon>Eukaryota</taxon>
        <taxon>Viridiplantae</taxon>
        <taxon>Streptophyta</taxon>
        <taxon>Embryophyta</taxon>
        <taxon>Tracheophyta</taxon>
        <taxon>Spermatophyta</taxon>
        <taxon>Magnoliopsida</taxon>
        <taxon>Liliopsida</taxon>
        <taxon>Poales</taxon>
        <taxon>Poaceae</taxon>
        <taxon>BOP clade</taxon>
        <taxon>Oryzoideae</taxon>
        <taxon>Oryzeae</taxon>
        <taxon>Oryzinae</taxon>
        <taxon>Oryza</taxon>
    </lineage>
</organism>
<proteinExistence type="predicted"/>
<dbReference type="PaxDb" id="65489-OBART08G07010.1"/>
<reference evidence="1" key="2">
    <citation type="submission" date="2015-03" db="UniProtKB">
        <authorList>
            <consortium name="EnsemblPlants"/>
        </authorList>
    </citation>
    <scope>IDENTIFICATION</scope>
</reference>
<dbReference type="AlphaFoldDB" id="A0A0D3GXR3"/>
<dbReference type="Gramene" id="OBART08G07010.1">
    <property type="protein sequence ID" value="OBART08G07010.1"/>
    <property type="gene ID" value="OBART08G07010"/>
</dbReference>
<protein>
    <submittedName>
        <fullName evidence="1">Uncharacterized protein</fullName>
    </submittedName>
</protein>
<dbReference type="HOGENOM" id="CLU_2945367_0_0_1"/>
<evidence type="ECO:0000313" key="2">
    <source>
        <dbReference type="Proteomes" id="UP000026960"/>
    </source>
</evidence>
<reference evidence="1" key="1">
    <citation type="journal article" date="2009" name="Rice">
        <title>De Novo Next Generation Sequencing of Plant Genomes.</title>
        <authorList>
            <person name="Rounsley S."/>
            <person name="Marri P.R."/>
            <person name="Yu Y."/>
            <person name="He R."/>
            <person name="Sisneros N."/>
            <person name="Goicoechea J.L."/>
            <person name="Lee S.J."/>
            <person name="Angelova A."/>
            <person name="Kudrna D."/>
            <person name="Luo M."/>
            <person name="Affourtit J."/>
            <person name="Desany B."/>
            <person name="Knight J."/>
            <person name="Niazi F."/>
            <person name="Egholm M."/>
            <person name="Wing R.A."/>
        </authorList>
    </citation>
    <scope>NUCLEOTIDE SEQUENCE [LARGE SCALE GENOMIC DNA]</scope>
    <source>
        <strain evidence="1">cv. IRGC 105608</strain>
    </source>
</reference>
<dbReference type="EnsemblPlants" id="OBART08G07010.1">
    <property type="protein sequence ID" value="OBART08G07010.1"/>
    <property type="gene ID" value="OBART08G07010"/>
</dbReference>
<accession>A0A0D3GXR3</accession>